<feature type="region of interest" description="Disordered" evidence="2">
    <location>
        <begin position="784"/>
        <end position="806"/>
    </location>
</feature>
<evidence type="ECO:0000256" key="2">
    <source>
        <dbReference type="SAM" id="MobiDB-lite"/>
    </source>
</evidence>
<sequence length="1500" mass="170459">MFNENPVNEGNISPLFRAIRDTFNEAQKEFHVVRDVEVNTVDSRSANTCEGFFLPFTPQTGTGKTFSCNLLIFTKLYDLASHRYSFILKALSLLKFIADSGVVVAERNALRAISKINDGKVYLCNADVESDYERLNKTVLSVVEKAEANCNDENLKSEIKTKHKEFLTSLENEDDDHSSSQSSKNIVFITDTRDNVSQSYHELLELIENLCKTKLEIKIMKSMVVIVMGKVDQAKAMGKGISGLVEFIKNNSISPAVAKDISQKYERFVHYHAKVSRSKSRPDKYEEEQFEATAIDIYNAVYDGIRAIAATEKNGYQSFPTGVREQLIALYPASLVSSGRAVVCYMTTAKYLGSIMAVPGRFRFSDDKLSNHILFIDEVDKQHAVVRNKILEADPMLLVRGVKTAAQTDVLHFQQGKDDFKGVGDIMHDAINTLKDVADEWRTQYSYDFDESYDGGNRAAELFSVPGSVSSIVTMSGKRKRVEIIQDDEKIKKDAYYSVFLELADSDPTSNKINKNILQMKLVSDSDGDDNEFVNGFPKVINSLSKAYKTFLSKSVKAVRKIYQNKKDAHNTQVNALKAQKSEFEKTGRLVLGEQWVKVDREPSLISCLNDFTYQLNIDDGVKADIRNKLFGTQGGSGSLLGQDEAIICSGFHGQGCSFDTILRLSDNFVDFENYSIPHSGTGWMASLVGRGTQIVAISATARNKSQIHNFSQVTLKAQLGKRYVEFTKERSLDIYNFYCQKRDYDSHNVNIASRFLKYEPNTLGQFFADSNVMLMKLAVAFPPPSRKGSNQDTNHKTNKEVKEAHKKENSDYLMNVASQLSKMWQAIELFVAHPTNRYMLTFSTRNFGKTPKEKRFFKTYLIKFLEEKYGKKIDIHFAINAEKMRRGDLQKLLTKTMREDGRINIKTIVMTSYASMAAGTNPDCYFHDDDLNRLVYVDESDFKQKKRTMDADCIYLARPSNMFNISDNDDDSDYINTKFKIACLYNIMCLYEGHFIDAHIARKFIRYILSTNDKGKMTNVLASAYASGEHSKMTFENGDDYLASIQMIIEQAVGRTGRTPWKSREVQILADAALAPALAHDERQKHELSHEYFSLREEAVTVHDSGMTTAICIGNPEQRLRRAAIADNKKSLQHFNTEVPKLLGNYRYETFRNADVLDYLFGIISRIGEPTYKSIEESIKEAQQYAIEGGMRIGSEGIWDNYTTTLRNMKNRIVKGKAAPVPPNIVVDKLKVKLKQEAKSRRERANAVAEKWAELREYVLKNPTISESEVIPRFQYVHIEVPRDTAGNAVAEYAYDGIPEIEYADNYEMFTTTKTPKMVSELSSELRVMLGNCDIRKHFSKNGYCLKWKPNTHIVNPAVYCNVYRPALAEQAVEAILSANGFKWSKLPHGLEEKMDGVIEDRHGNKALVDVKFWYCSRVLKNSAEKKMKDTMLKTGIRNIIYINMFKNDPRQECLYKTFENNKTSFMTADFMEVPGIMDKTTFQPLHIAEITKFVSREV</sequence>
<gene>
    <name evidence="3" type="ORF">JF50_20190</name>
</gene>
<dbReference type="OrthoDB" id="6372157at2"/>
<reference evidence="3 4" key="1">
    <citation type="submission" date="2014-12" db="EMBL/GenBank/DDBJ databases">
        <title>Draft Genome Sequence of Pseudoalteromonas luteoviolacea HI1.</title>
        <authorList>
            <person name="Asahina A.Y."/>
            <person name="Hadfield M.G."/>
        </authorList>
    </citation>
    <scope>NUCLEOTIDE SEQUENCE [LARGE SCALE GENOMIC DNA]</scope>
    <source>
        <strain evidence="3 4">HI1</strain>
    </source>
</reference>
<protein>
    <submittedName>
        <fullName evidence="3">Uncharacterized protein</fullName>
    </submittedName>
</protein>
<dbReference type="RefSeq" id="WP_039611184.1">
    <property type="nucleotide sequence ID" value="NZ_JWIC01000008.1"/>
</dbReference>
<name>A0A0C1Q7P1_9GAMM</name>
<feature type="compositionally biased region" description="Basic and acidic residues" evidence="2">
    <location>
        <begin position="794"/>
        <end position="806"/>
    </location>
</feature>
<dbReference type="Proteomes" id="UP000031327">
    <property type="component" value="Unassembled WGS sequence"/>
</dbReference>
<feature type="coiled-coil region" evidence="1">
    <location>
        <begin position="560"/>
        <end position="587"/>
    </location>
</feature>
<accession>A0A0C1Q7P1</accession>
<evidence type="ECO:0000256" key="1">
    <source>
        <dbReference type="SAM" id="Coils"/>
    </source>
</evidence>
<dbReference type="EMBL" id="JWIC01000008">
    <property type="protein sequence ID" value="KID55530.1"/>
    <property type="molecule type" value="Genomic_DNA"/>
</dbReference>
<evidence type="ECO:0000313" key="3">
    <source>
        <dbReference type="EMBL" id="KID55530.1"/>
    </source>
</evidence>
<proteinExistence type="predicted"/>
<keyword evidence="1" id="KW-0175">Coiled coil</keyword>
<comment type="caution">
    <text evidence="3">The sequence shown here is derived from an EMBL/GenBank/DDBJ whole genome shotgun (WGS) entry which is preliminary data.</text>
</comment>
<organism evidence="3 4">
    <name type="scientific">Pseudoalteromonas luteoviolacea</name>
    <dbReference type="NCBI Taxonomy" id="43657"/>
    <lineage>
        <taxon>Bacteria</taxon>
        <taxon>Pseudomonadati</taxon>
        <taxon>Pseudomonadota</taxon>
        <taxon>Gammaproteobacteria</taxon>
        <taxon>Alteromonadales</taxon>
        <taxon>Pseudoalteromonadaceae</taxon>
        <taxon>Pseudoalteromonas</taxon>
    </lineage>
</organism>
<evidence type="ECO:0000313" key="4">
    <source>
        <dbReference type="Proteomes" id="UP000031327"/>
    </source>
</evidence>